<proteinExistence type="predicted"/>
<gene>
    <name evidence="2" type="primary">Acey_s0031.g2325</name>
    <name evidence="2" type="ORF">Y032_0031g2325</name>
</gene>
<accession>A0A016UQS9</accession>
<protein>
    <submittedName>
        <fullName evidence="2">Uncharacterized protein</fullName>
    </submittedName>
</protein>
<organism evidence="2 3">
    <name type="scientific">Ancylostoma ceylanicum</name>
    <dbReference type="NCBI Taxonomy" id="53326"/>
    <lineage>
        <taxon>Eukaryota</taxon>
        <taxon>Metazoa</taxon>
        <taxon>Ecdysozoa</taxon>
        <taxon>Nematoda</taxon>
        <taxon>Chromadorea</taxon>
        <taxon>Rhabditida</taxon>
        <taxon>Rhabditina</taxon>
        <taxon>Rhabditomorpha</taxon>
        <taxon>Strongyloidea</taxon>
        <taxon>Ancylostomatidae</taxon>
        <taxon>Ancylostomatinae</taxon>
        <taxon>Ancylostoma</taxon>
    </lineage>
</organism>
<dbReference type="EMBL" id="JARK01001367">
    <property type="protein sequence ID" value="EYC17192.1"/>
    <property type="molecule type" value="Genomic_DNA"/>
</dbReference>
<dbReference type="Proteomes" id="UP000024635">
    <property type="component" value="Unassembled WGS sequence"/>
</dbReference>
<sequence length="76" mass="8068">MTANIALIAVSSSLIILQFSVFLKIPNFFLLLQIAFALLSRNEVQVSVDGGGFFADTESTLRNRVAPAGIAVILGS</sequence>
<keyword evidence="1" id="KW-0472">Membrane</keyword>
<reference evidence="3" key="1">
    <citation type="journal article" date="2015" name="Nat. Genet.">
        <title>The genome and transcriptome of the zoonotic hookworm Ancylostoma ceylanicum identify infection-specific gene families.</title>
        <authorList>
            <person name="Schwarz E.M."/>
            <person name="Hu Y."/>
            <person name="Antoshechkin I."/>
            <person name="Miller M.M."/>
            <person name="Sternberg P.W."/>
            <person name="Aroian R.V."/>
        </authorList>
    </citation>
    <scope>NUCLEOTIDE SEQUENCE</scope>
    <source>
        <strain evidence="3">HY135</strain>
    </source>
</reference>
<keyword evidence="1" id="KW-1133">Transmembrane helix</keyword>
<comment type="caution">
    <text evidence="2">The sequence shown here is derived from an EMBL/GenBank/DDBJ whole genome shotgun (WGS) entry which is preliminary data.</text>
</comment>
<keyword evidence="1" id="KW-0812">Transmembrane</keyword>
<evidence type="ECO:0000313" key="3">
    <source>
        <dbReference type="Proteomes" id="UP000024635"/>
    </source>
</evidence>
<evidence type="ECO:0000313" key="2">
    <source>
        <dbReference type="EMBL" id="EYC17192.1"/>
    </source>
</evidence>
<dbReference type="AlphaFoldDB" id="A0A016UQS9"/>
<keyword evidence="3" id="KW-1185">Reference proteome</keyword>
<name>A0A016UQS9_9BILA</name>
<feature type="transmembrane region" description="Helical" evidence="1">
    <location>
        <begin position="6"/>
        <end position="32"/>
    </location>
</feature>
<evidence type="ECO:0000256" key="1">
    <source>
        <dbReference type="SAM" id="Phobius"/>
    </source>
</evidence>